<evidence type="ECO:0000313" key="1">
    <source>
        <dbReference type="EMBL" id="TZF95069.1"/>
    </source>
</evidence>
<reference evidence="1 2" key="1">
    <citation type="submission" date="2019-08" db="EMBL/GenBank/DDBJ databases">
        <title>Draft genome sequence of Chryseobacterium sp. Gsoil 183.</title>
        <authorList>
            <person name="Im W.-T."/>
        </authorList>
    </citation>
    <scope>NUCLEOTIDE SEQUENCE [LARGE SCALE GENOMIC DNA]</scope>
    <source>
        <strain evidence="1 2">Gsoil 183</strain>
    </source>
</reference>
<comment type="caution">
    <text evidence="1">The sequence shown here is derived from an EMBL/GenBank/DDBJ whole genome shotgun (WGS) entry which is preliminary data.</text>
</comment>
<keyword evidence="2" id="KW-1185">Reference proteome</keyword>
<organism evidence="1 2">
    <name type="scientific">Chryseobacterium panacisoli</name>
    <dbReference type="NCBI Taxonomy" id="1807141"/>
    <lineage>
        <taxon>Bacteria</taxon>
        <taxon>Pseudomonadati</taxon>
        <taxon>Bacteroidota</taxon>
        <taxon>Flavobacteriia</taxon>
        <taxon>Flavobacteriales</taxon>
        <taxon>Weeksellaceae</taxon>
        <taxon>Chryseobacterium group</taxon>
        <taxon>Chryseobacterium</taxon>
    </lineage>
</organism>
<proteinExistence type="predicted"/>
<gene>
    <name evidence="1" type="ORF">FW781_14330</name>
</gene>
<dbReference type="AlphaFoldDB" id="A0A5D8ZJB9"/>
<dbReference type="Proteomes" id="UP000323884">
    <property type="component" value="Unassembled WGS sequence"/>
</dbReference>
<protein>
    <submittedName>
        <fullName evidence="1">Uncharacterized protein</fullName>
    </submittedName>
</protein>
<dbReference type="OrthoDB" id="1274500at2"/>
<sequence>MISKEEAHLLQKLTPLNTAADKTVAHLFFGKKSICRNANNRQSLKVYILDDFDNEVVYPKMIL</sequence>
<dbReference type="EMBL" id="VTRU01000003">
    <property type="protein sequence ID" value="TZF95069.1"/>
    <property type="molecule type" value="Genomic_DNA"/>
</dbReference>
<dbReference type="RefSeq" id="WP_149388048.1">
    <property type="nucleotide sequence ID" value="NZ_VTRU01000003.1"/>
</dbReference>
<accession>A0A5D8ZJB9</accession>
<name>A0A5D8ZJB9_9FLAO</name>
<evidence type="ECO:0000313" key="2">
    <source>
        <dbReference type="Proteomes" id="UP000323884"/>
    </source>
</evidence>